<sequence>MWLAVFCYLQADKFKPDTDYSSCIQKYIGFFGGSWYERLPMPALCLHGVQFRGFSKVESI</sequence>
<dbReference type="AlphaFoldDB" id="A0A081KG88"/>
<reference evidence="1 2" key="1">
    <citation type="submission" date="2014-06" db="EMBL/GenBank/DDBJ databases">
        <title>Whole Genome Sequences of Three Symbiotic Endozoicomonas Bacteria.</title>
        <authorList>
            <person name="Neave M.J."/>
            <person name="Apprill A."/>
            <person name="Voolstra C.R."/>
        </authorList>
    </citation>
    <scope>NUCLEOTIDE SEQUENCE [LARGE SCALE GENOMIC DNA]</scope>
    <source>
        <strain evidence="1 2">DSM 22380</strain>
    </source>
</reference>
<proteinExistence type="predicted"/>
<evidence type="ECO:0000313" key="1">
    <source>
        <dbReference type="EMBL" id="KEI73164.1"/>
    </source>
</evidence>
<accession>A0A081KG88</accession>
<comment type="caution">
    <text evidence="1">The sequence shown here is derived from an EMBL/GenBank/DDBJ whole genome shotgun (WGS) entry which is preliminary data.</text>
</comment>
<protein>
    <submittedName>
        <fullName evidence="1">Uncharacterized protein</fullName>
    </submittedName>
</protein>
<keyword evidence="2" id="KW-1185">Reference proteome</keyword>
<gene>
    <name evidence="1" type="ORF">GV64_22815</name>
</gene>
<evidence type="ECO:0000313" key="2">
    <source>
        <dbReference type="Proteomes" id="UP000027997"/>
    </source>
</evidence>
<dbReference type="EMBL" id="JOJP01000001">
    <property type="protein sequence ID" value="KEI73164.1"/>
    <property type="molecule type" value="Genomic_DNA"/>
</dbReference>
<name>A0A081KG88_9GAMM</name>
<organism evidence="1 2">
    <name type="scientific">Endozoicomonas elysicola</name>
    <dbReference type="NCBI Taxonomy" id="305900"/>
    <lineage>
        <taxon>Bacteria</taxon>
        <taxon>Pseudomonadati</taxon>
        <taxon>Pseudomonadota</taxon>
        <taxon>Gammaproteobacteria</taxon>
        <taxon>Oceanospirillales</taxon>
        <taxon>Endozoicomonadaceae</taxon>
        <taxon>Endozoicomonas</taxon>
    </lineage>
</organism>
<dbReference type="Proteomes" id="UP000027997">
    <property type="component" value="Unassembled WGS sequence"/>
</dbReference>
<dbReference type="STRING" id="305900.GV64_22815"/>